<evidence type="ECO:0000313" key="3">
    <source>
        <dbReference type="EMBL" id="AWP02466.1"/>
    </source>
</evidence>
<keyword evidence="4" id="KW-1185">Reference proteome</keyword>
<organism evidence="3 4">
    <name type="scientific">Scophthalmus maximus</name>
    <name type="common">Turbot</name>
    <name type="synonym">Psetta maxima</name>
    <dbReference type="NCBI Taxonomy" id="52904"/>
    <lineage>
        <taxon>Eukaryota</taxon>
        <taxon>Metazoa</taxon>
        <taxon>Chordata</taxon>
        <taxon>Craniata</taxon>
        <taxon>Vertebrata</taxon>
        <taxon>Euteleostomi</taxon>
        <taxon>Actinopterygii</taxon>
        <taxon>Neopterygii</taxon>
        <taxon>Teleostei</taxon>
        <taxon>Neoteleostei</taxon>
        <taxon>Acanthomorphata</taxon>
        <taxon>Carangaria</taxon>
        <taxon>Pleuronectiformes</taxon>
        <taxon>Pleuronectoidei</taxon>
        <taxon>Scophthalmidae</taxon>
        <taxon>Scophthalmus</taxon>
    </lineage>
</organism>
<name>A0A2U9BFG2_SCOMX</name>
<feature type="region of interest" description="Disordered" evidence="2">
    <location>
        <begin position="991"/>
        <end position="1011"/>
    </location>
</feature>
<dbReference type="GO" id="GO:0000711">
    <property type="term" value="P:meiotic DNA repair synthesis"/>
    <property type="evidence" value="ECO:0007669"/>
    <property type="project" value="TreeGrafter"/>
</dbReference>
<accession>A0A2U9BFG2</accession>
<reference evidence="3 4" key="1">
    <citation type="submission" date="2017-12" db="EMBL/GenBank/DDBJ databases">
        <title>Integrating genomic resources of turbot (Scophthalmus maximus) in depth evaluation of genetic and physical mapping variation across individuals.</title>
        <authorList>
            <person name="Martinez P."/>
        </authorList>
    </citation>
    <scope>NUCLEOTIDE SEQUENCE [LARGE SCALE GENOMIC DNA]</scope>
</reference>
<dbReference type="PANTHER" id="PTHR46918">
    <property type="entry name" value="SYNAPTONEMAL COMPLEX PROTEIN 1"/>
    <property type="match status" value="1"/>
</dbReference>
<dbReference type="GO" id="GO:0051878">
    <property type="term" value="P:lateral element assembly"/>
    <property type="evidence" value="ECO:0007669"/>
    <property type="project" value="TreeGrafter"/>
</dbReference>
<dbReference type="GO" id="GO:0001673">
    <property type="term" value="C:male germ cell nucleus"/>
    <property type="evidence" value="ECO:0007669"/>
    <property type="project" value="TreeGrafter"/>
</dbReference>
<proteinExistence type="predicted"/>
<feature type="coiled-coil region" evidence="1">
    <location>
        <begin position="254"/>
        <end position="330"/>
    </location>
</feature>
<sequence>MFDITVDRMERDRGFNFKLLVPPRVNAGQVSAVRPQEAVGKCADIMDTLQHGYSMCFDKGPFPNTSMVPLTKPTRQDLPKMKVVPPMEKEENNCNPGQLYTKLLDEVEKIKCWKVKVDSETVQKERRLQENKRTIETQRKAIQELQFGNESLSIKLEERISENEDLRNKNNATRNLCNILKDTLQRSAEKRHLFESEREDTHQLFMENSESVQKLIGAFESLRIRVEADQQEMLKVKEGFLQFDELKDKYCHEYNLKEEELAGLQTKLQNKEDNLQKILLDLHETQKNCNKLQEATDQQHELLKTSITERESLLQKLHTAEQQCIETQKNHEAIAAALEHSKDEFAQIIQSKDSSLQELGRVKIQQAEKLEQIQTTIKELQNSLALEIQRARELKDQLVENKHELERKSALLCETTEQSAKKDGQIEILENELAIKSKSIESMKRKFDLTDVKVDQLSAELSRKTEEAQLFKNEAEVAFAENDLLKTAFEAAEKAQEDLKRKSTVTEQIKVQELEGRLFTEMKKNEEQMEQLRKDIAMHKVKYEELLSNCNELRSEKMALQQQFERGSSNVKATEANIKVSEEKAAKLTREIQRLEEENLCLREEVNSVQTKVQRKCEETETLQKKTEENCEDLQEKITEKEKQMKTVETKLFNLRKKFEIKLKAQVEYQKENKILKNQVAKEIEKTGQLENVINSLQEESQILKRLNEDNQKLLKDLDYKSTFAAELENELQKLRLTAAEAVKNKEDAELKCQHKIADMVTLMEKHKSQYDRMVEEKDAELEENKKKETEAVAQRKFLELALSKHKTETDQLKKQLKTETTKKENLQRELKDLKIEMSSMKITPLSVKRNKQSPAPNRKQGRCSETPKETASKRHVFNFSKTWKTPPCSRDERSAAVVKNTESDTESIRASYGTTPKTKDVRREDLKSPRSMTFKVGGASKIKSYRIRTPPSGEKAACWKKSTIELDSKSDSSDQTDLLSFANGSVPSTSAPHCKLNPYKKSPATHKSPGNYLKLAAMKRMRDAGWTAMTGCDKKKKKTNEKIFA</sequence>
<dbReference type="GO" id="GO:0000801">
    <property type="term" value="C:central element"/>
    <property type="evidence" value="ECO:0007669"/>
    <property type="project" value="TreeGrafter"/>
</dbReference>
<protein>
    <submittedName>
        <fullName evidence="3">Putative synaptonemal complex protein 1-like</fullName>
    </submittedName>
</protein>
<dbReference type="PANTHER" id="PTHR46918:SF1">
    <property type="entry name" value="SYNAPTONEMAL COMPLEX PROTEIN 1"/>
    <property type="match status" value="1"/>
</dbReference>
<gene>
    <name evidence="3" type="ORF">SMAX5B_013629</name>
</gene>
<dbReference type="AlphaFoldDB" id="A0A2U9BFG2"/>
<evidence type="ECO:0000256" key="2">
    <source>
        <dbReference type="SAM" id="MobiDB-lite"/>
    </source>
</evidence>
<dbReference type="GO" id="GO:0000802">
    <property type="term" value="C:transverse filament"/>
    <property type="evidence" value="ECO:0007669"/>
    <property type="project" value="TreeGrafter"/>
</dbReference>
<feature type="region of interest" description="Disordered" evidence="2">
    <location>
        <begin position="842"/>
        <end position="929"/>
    </location>
</feature>
<dbReference type="InterPro" id="IPR008827">
    <property type="entry name" value="SYCP1"/>
</dbReference>
<dbReference type="Proteomes" id="UP000246464">
    <property type="component" value="Chromosome 6"/>
</dbReference>
<dbReference type="GO" id="GO:0003690">
    <property type="term" value="F:double-stranded DNA binding"/>
    <property type="evidence" value="ECO:0007669"/>
    <property type="project" value="TreeGrafter"/>
</dbReference>
<evidence type="ECO:0000256" key="1">
    <source>
        <dbReference type="SAM" id="Coils"/>
    </source>
</evidence>
<dbReference type="GO" id="GO:0051026">
    <property type="term" value="P:chiasma assembly"/>
    <property type="evidence" value="ECO:0007669"/>
    <property type="project" value="TreeGrafter"/>
</dbReference>
<feature type="coiled-coil region" evidence="1">
    <location>
        <begin position="125"/>
        <end position="183"/>
    </location>
</feature>
<keyword evidence="1" id="KW-0175">Coiled coil</keyword>
<feature type="compositionally biased region" description="Basic and acidic residues" evidence="2">
    <location>
        <begin position="918"/>
        <end position="929"/>
    </location>
</feature>
<dbReference type="EMBL" id="CP026248">
    <property type="protein sequence ID" value="AWP02466.1"/>
    <property type="molecule type" value="Genomic_DNA"/>
</dbReference>
<evidence type="ECO:0000313" key="4">
    <source>
        <dbReference type="Proteomes" id="UP000246464"/>
    </source>
</evidence>
<dbReference type="Pfam" id="PF05483">
    <property type="entry name" value="SCP-1"/>
    <property type="match status" value="1"/>
</dbReference>